<sequence length="301" mass="34932">MLILKIAGLIILILLCLILILLAVLLFVPVRYRAEGKKYADLRGKARVSWLFGIFSVHAAYEDGLDVSVRIFGFPLRRRSETPEEEEQEEQKSRQEDGKRREDEKEPDVHIASEEDVSEDFPYKSEGVSQEEQKKEFRKDPGKRRKKRSLWKKILKRIAAMVRRFREAVKRLWKLWTGIEEKADKIKELISDKENQELLRLVFRQTKALFKHIFPRKARGKLRIGFEDPYTTGQAMALAGLLCPFYKDSLQVIPSFEEPVLEGELACSGRIRLAALLMIAGRLMASRTFRQALKKLFALRG</sequence>
<dbReference type="EMBL" id="DWZA01000024">
    <property type="protein sequence ID" value="HJA70472.1"/>
    <property type="molecule type" value="Genomic_DNA"/>
</dbReference>
<protein>
    <submittedName>
        <fullName evidence="3">DUF2953 domain-containing protein</fullName>
    </submittedName>
</protein>
<feature type="compositionally biased region" description="Basic and acidic residues" evidence="1">
    <location>
        <begin position="131"/>
        <end position="140"/>
    </location>
</feature>
<organism evidence="3 4">
    <name type="scientific">Candidatus Lachnoclostridium stercoravium</name>
    <dbReference type="NCBI Taxonomy" id="2838633"/>
    <lineage>
        <taxon>Bacteria</taxon>
        <taxon>Bacillati</taxon>
        <taxon>Bacillota</taxon>
        <taxon>Clostridia</taxon>
        <taxon>Lachnospirales</taxon>
        <taxon>Lachnospiraceae</taxon>
    </lineage>
</organism>
<name>A0A9D2HGL5_9FIRM</name>
<reference evidence="3" key="1">
    <citation type="journal article" date="2021" name="PeerJ">
        <title>Extensive microbial diversity within the chicken gut microbiome revealed by metagenomics and culture.</title>
        <authorList>
            <person name="Gilroy R."/>
            <person name="Ravi A."/>
            <person name="Getino M."/>
            <person name="Pursley I."/>
            <person name="Horton D.L."/>
            <person name="Alikhan N.F."/>
            <person name="Baker D."/>
            <person name="Gharbi K."/>
            <person name="Hall N."/>
            <person name="Watson M."/>
            <person name="Adriaenssens E.M."/>
            <person name="Foster-Nyarko E."/>
            <person name="Jarju S."/>
            <person name="Secka A."/>
            <person name="Antonio M."/>
            <person name="Oren A."/>
            <person name="Chaudhuri R.R."/>
            <person name="La Ragione R."/>
            <person name="Hildebrand F."/>
            <person name="Pallen M.J."/>
        </authorList>
    </citation>
    <scope>NUCLEOTIDE SEQUENCE</scope>
    <source>
        <strain evidence="3">CHK178-16964</strain>
    </source>
</reference>
<proteinExistence type="predicted"/>
<reference evidence="3" key="2">
    <citation type="submission" date="2021-04" db="EMBL/GenBank/DDBJ databases">
        <authorList>
            <person name="Gilroy R."/>
        </authorList>
    </citation>
    <scope>NUCLEOTIDE SEQUENCE</scope>
    <source>
        <strain evidence="3">CHK178-16964</strain>
    </source>
</reference>
<gene>
    <name evidence="3" type="ORF">IAA07_02690</name>
</gene>
<keyword evidence="2" id="KW-0812">Transmembrane</keyword>
<comment type="caution">
    <text evidence="3">The sequence shown here is derived from an EMBL/GenBank/DDBJ whole genome shotgun (WGS) entry which is preliminary data.</text>
</comment>
<dbReference type="InterPro" id="IPR021338">
    <property type="entry name" value="DUF2953"/>
</dbReference>
<feature type="transmembrane region" description="Helical" evidence="2">
    <location>
        <begin position="6"/>
        <end position="28"/>
    </location>
</feature>
<evidence type="ECO:0000313" key="3">
    <source>
        <dbReference type="EMBL" id="HJA70472.1"/>
    </source>
</evidence>
<accession>A0A9D2HGL5</accession>
<dbReference type="AlphaFoldDB" id="A0A9D2HGL5"/>
<feature type="region of interest" description="Disordered" evidence="1">
    <location>
        <begin position="81"/>
        <end position="144"/>
    </location>
</feature>
<evidence type="ECO:0000313" key="4">
    <source>
        <dbReference type="Proteomes" id="UP000823900"/>
    </source>
</evidence>
<keyword evidence="2" id="KW-0472">Membrane</keyword>
<dbReference type="Pfam" id="PF11167">
    <property type="entry name" value="DUF2953"/>
    <property type="match status" value="1"/>
</dbReference>
<keyword evidence="2" id="KW-1133">Transmembrane helix</keyword>
<feature type="compositionally biased region" description="Basic and acidic residues" evidence="1">
    <location>
        <begin position="90"/>
        <end position="113"/>
    </location>
</feature>
<dbReference type="Proteomes" id="UP000823900">
    <property type="component" value="Unassembled WGS sequence"/>
</dbReference>
<evidence type="ECO:0000256" key="2">
    <source>
        <dbReference type="SAM" id="Phobius"/>
    </source>
</evidence>
<evidence type="ECO:0000256" key="1">
    <source>
        <dbReference type="SAM" id="MobiDB-lite"/>
    </source>
</evidence>